<accession>A0A7W5P7Q8</accession>
<evidence type="ECO:0000313" key="5">
    <source>
        <dbReference type="Proteomes" id="UP000565572"/>
    </source>
</evidence>
<sequence>MSRRSPASRRHAPAPTPRVRRAVAALVLAAALGLPSTAASAAPSDPVTFADPVFRTCVAAALGMRPSNPITPAQAASVTDLDCGELSPTSLGGAQALTNLTTLSVSYGSTITDLAPLARLTRLRELTLPFSRITDLAPLRGLTGLERLDVYGNPVSGLAPLSALTRLTYLDITGSSWTTLEPLRRLTQLRRLSADQEGQVDIAAVAALTGLQRLDLVVPDVRDLAPLRTLTGLTQLNVQAAATDVSALTPMSRLRVLSLNVAGGDGRALAGKPDLTELSVYGVRLPSLDVLTSSTRLTYLVAVAPSITDVAGLQKLPELSELILSGVDRADFSPLRGLTQLSYVSVSDSRVGPVRQFNGFEALSSLQLNNDQITSVDGFEPSANLSSLDVSGNHLADISALGCGLLVNALAQTVDVGRAPVGSPTRLPLVSVEGQTVQLGRSTDWTSTGPTVTYARAGTYRVPFVASGPPDCDQVQFAGVVTQTASAGRPMRPPRDR</sequence>
<dbReference type="Gene3D" id="3.80.10.10">
    <property type="entry name" value="Ribonuclease Inhibitor"/>
    <property type="match status" value="2"/>
</dbReference>
<dbReference type="InterPro" id="IPR050836">
    <property type="entry name" value="SDS22/Internalin_LRR"/>
</dbReference>
<protein>
    <submittedName>
        <fullName evidence="4">Internalin A</fullName>
    </submittedName>
</protein>
<dbReference type="SUPFAM" id="SSF52058">
    <property type="entry name" value="L domain-like"/>
    <property type="match status" value="1"/>
</dbReference>
<dbReference type="Proteomes" id="UP000565572">
    <property type="component" value="Unassembled WGS sequence"/>
</dbReference>
<keyword evidence="1" id="KW-0433">Leucine-rich repeat</keyword>
<evidence type="ECO:0000256" key="1">
    <source>
        <dbReference type="ARBA" id="ARBA00022614"/>
    </source>
</evidence>
<evidence type="ECO:0000256" key="2">
    <source>
        <dbReference type="ARBA" id="ARBA00022737"/>
    </source>
</evidence>
<gene>
    <name evidence="4" type="ORF">FHX39_002717</name>
</gene>
<proteinExistence type="predicted"/>
<feature type="signal peptide" evidence="3">
    <location>
        <begin position="1"/>
        <end position="41"/>
    </location>
</feature>
<evidence type="ECO:0000313" key="4">
    <source>
        <dbReference type="EMBL" id="MBB3327773.1"/>
    </source>
</evidence>
<dbReference type="RefSeq" id="WP_183339202.1">
    <property type="nucleotide sequence ID" value="NZ_JACHZG010000001.1"/>
</dbReference>
<organism evidence="4 5">
    <name type="scientific">Microlunatus antarcticus</name>
    <dbReference type="NCBI Taxonomy" id="53388"/>
    <lineage>
        <taxon>Bacteria</taxon>
        <taxon>Bacillati</taxon>
        <taxon>Actinomycetota</taxon>
        <taxon>Actinomycetes</taxon>
        <taxon>Propionibacteriales</taxon>
        <taxon>Propionibacteriaceae</taxon>
        <taxon>Microlunatus</taxon>
    </lineage>
</organism>
<feature type="chain" id="PRO_5031204597" evidence="3">
    <location>
        <begin position="42"/>
        <end position="497"/>
    </location>
</feature>
<dbReference type="EMBL" id="JACHZG010000001">
    <property type="protein sequence ID" value="MBB3327773.1"/>
    <property type="molecule type" value="Genomic_DNA"/>
</dbReference>
<reference evidence="4 5" key="1">
    <citation type="submission" date="2020-08" db="EMBL/GenBank/DDBJ databases">
        <title>Sequencing the genomes of 1000 actinobacteria strains.</title>
        <authorList>
            <person name="Klenk H.-P."/>
        </authorList>
    </citation>
    <scope>NUCLEOTIDE SEQUENCE [LARGE SCALE GENOMIC DNA]</scope>
    <source>
        <strain evidence="4 5">DSM 11053</strain>
    </source>
</reference>
<comment type="caution">
    <text evidence="4">The sequence shown here is derived from an EMBL/GenBank/DDBJ whole genome shotgun (WGS) entry which is preliminary data.</text>
</comment>
<evidence type="ECO:0000256" key="3">
    <source>
        <dbReference type="SAM" id="SignalP"/>
    </source>
</evidence>
<dbReference type="PANTHER" id="PTHR46652">
    <property type="entry name" value="LEUCINE-RICH REPEAT AND IQ DOMAIN-CONTAINING PROTEIN 1-RELATED"/>
    <property type="match status" value="1"/>
</dbReference>
<keyword evidence="2" id="KW-0677">Repeat</keyword>
<keyword evidence="5" id="KW-1185">Reference proteome</keyword>
<dbReference type="InterPro" id="IPR032675">
    <property type="entry name" value="LRR_dom_sf"/>
</dbReference>
<dbReference type="AlphaFoldDB" id="A0A7W5P7Q8"/>
<keyword evidence="3" id="KW-0732">Signal</keyword>
<dbReference type="PANTHER" id="PTHR46652:SF3">
    <property type="entry name" value="LEUCINE-RICH REPEAT-CONTAINING PROTEIN 9"/>
    <property type="match status" value="1"/>
</dbReference>
<name>A0A7W5P7Q8_9ACTN</name>
<dbReference type="PROSITE" id="PS51450">
    <property type="entry name" value="LRR"/>
    <property type="match status" value="1"/>
</dbReference>
<dbReference type="InterPro" id="IPR001611">
    <property type="entry name" value="Leu-rich_rpt"/>
</dbReference>